<comment type="caution">
    <text evidence="5">The sequence shown here is derived from an EMBL/GenBank/DDBJ whole genome shotgun (WGS) entry which is preliminary data.</text>
</comment>
<feature type="domain" description="HTH cro/C1-type" evidence="4">
    <location>
        <begin position="16"/>
        <end position="70"/>
    </location>
</feature>
<evidence type="ECO:0000256" key="2">
    <source>
        <dbReference type="ARBA" id="ARBA00023125"/>
    </source>
</evidence>
<dbReference type="GO" id="GO:0005829">
    <property type="term" value="C:cytosol"/>
    <property type="evidence" value="ECO:0007669"/>
    <property type="project" value="TreeGrafter"/>
</dbReference>
<dbReference type="InterPro" id="IPR001387">
    <property type="entry name" value="Cro/C1-type_HTH"/>
</dbReference>
<dbReference type="Gene3D" id="1.10.260.40">
    <property type="entry name" value="lambda repressor-like DNA-binding domains"/>
    <property type="match status" value="1"/>
</dbReference>
<reference evidence="5 6" key="1">
    <citation type="submission" date="2017-03" db="EMBL/GenBank/DDBJ databases">
        <title>Lifting the veil on microbial sulfur biogeochemistry in mining wastewaters.</title>
        <authorList>
            <person name="Kantor R.S."/>
            <person name="Colenbrander Nelson T."/>
            <person name="Marshall S."/>
            <person name="Bennett D."/>
            <person name="Apte S."/>
            <person name="Camacho D."/>
            <person name="Thomas B.C."/>
            <person name="Warren L.A."/>
            <person name="Banfield J.F."/>
        </authorList>
    </citation>
    <scope>NUCLEOTIDE SEQUENCE [LARGE SCALE GENOMIC DNA]</scope>
    <source>
        <strain evidence="5">32-68-21</strain>
    </source>
</reference>
<sequence>MPRSPAALDALVGRRIAERRAAMGLSQTALAQRLGVSPQQVQKYESGANRVSASRLNDIAIALGVAPGALFPDRLSGEASESDDLSRLRILTATPEGRAVAAAFPLIRDRNLRQALARITEALAPAS</sequence>
<evidence type="ECO:0000313" key="6">
    <source>
        <dbReference type="Proteomes" id="UP000216147"/>
    </source>
</evidence>
<evidence type="ECO:0000259" key="4">
    <source>
        <dbReference type="PROSITE" id="PS50943"/>
    </source>
</evidence>
<dbReference type="PROSITE" id="PS50943">
    <property type="entry name" value="HTH_CROC1"/>
    <property type="match status" value="1"/>
</dbReference>
<protein>
    <submittedName>
        <fullName evidence="5">DNA-binding protein</fullName>
    </submittedName>
</protein>
<dbReference type="InterPro" id="IPR010982">
    <property type="entry name" value="Lambda_DNA-bd_dom_sf"/>
</dbReference>
<dbReference type="Pfam" id="PF01381">
    <property type="entry name" value="HTH_3"/>
    <property type="match status" value="1"/>
</dbReference>
<evidence type="ECO:0000256" key="3">
    <source>
        <dbReference type="ARBA" id="ARBA00023163"/>
    </source>
</evidence>
<keyword evidence="2 5" id="KW-0238">DNA-binding</keyword>
<keyword evidence="3" id="KW-0804">Transcription</keyword>
<dbReference type="GO" id="GO:0003677">
    <property type="term" value="F:DNA binding"/>
    <property type="evidence" value="ECO:0007669"/>
    <property type="project" value="UniProtKB-KW"/>
</dbReference>
<dbReference type="CDD" id="cd00093">
    <property type="entry name" value="HTH_XRE"/>
    <property type="match status" value="1"/>
</dbReference>
<keyword evidence="1" id="KW-0805">Transcription regulation</keyword>
<dbReference type="EMBL" id="NCEQ01000003">
    <property type="protein sequence ID" value="OYX58281.1"/>
    <property type="molecule type" value="Genomic_DNA"/>
</dbReference>
<dbReference type="GO" id="GO:0003700">
    <property type="term" value="F:DNA-binding transcription factor activity"/>
    <property type="evidence" value="ECO:0007669"/>
    <property type="project" value="TreeGrafter"/>
</dbReference>
<proteinExistence type="predicted"/>
<dbReference type="InterPro" id="IPR050807">
    <property type="entry name" value="TransReg_Diox_bact_type"/>
</dbReference>
<dbReference type="AlphaFoldDB" id="A0A258HMT1"/>
<gene>
    <name evidence="5" type="ORF">B7Y86_04620</name>
</gene>
<dbReference type="SUPFAM" id="SSF47413">
    <property type="entry name" value="lambda repressor-like DNA-binding domains"/>
    <property type="match status" value="1"/>
</dbReference>
<dbReference type="Proteomes" id="UP000216147">
    <property type="component" value="Unassembled WGS sequence"/>
</dbReference>
<dbReference type="SMART" id="SM00530">
    <property type="entry name" value="HTH_XRE"/>
    <property type="match status" value="1"/>
</dbReference>
<dbReference type="PANTHER" id="PTHR46797:SF23">
    <property type="entry name" value="HTH-TYPE TRANSCRIPTIONAL REGULATOR SUTR"/>
    <property type="match status" value="1"/>
</dbReference>
<evidence type="ECO:0000256" key="1">
    <source>
        <dbReference type="ARBA" id="ARBA00023015"/>
    </source>
</evidence>
<accession>A0A258HMT1</accession>
<dbReference type="PANTHER" id="PTHR46797">
    <property type="entry name" value="HTH-TYPE TRANSCRIPTIONAL REGULATOR"/>
    <property type="match status" value="1"/>
</dbReference>
<name>A0A258HMT1_9CAUL</name>
<organism evidence="5 6">
    <name type="scientific">Brevundimonas subvibrioides</name>
    <dbReference type="NCBI Taxonomy" id="74313"/>
    <lineage>
        <taxon>Bacteria</taxon>
        <taxon>Pseudomonadati</taxon>
        <taxon>Pseudomonadota</taxon>
        <taxon>Alphaproteobacteria</taxon>
        <taxon>Caulobacterales</taxon>
        <taxon>Caulobacteraceae</taxon>
        <taxon>Brevundimonas</taxon>
    </lineage>
</organism>
<evidence type="ECO:0000313" key="5">
    <source>
        <dbReference type="EMBL" id="OYX58281.1"/>
    </source>
</evidence>